<evidence type="ECO:0000313" key="4">
    <source>
        <dbReference type="EMBL" id="MQY21587.1"/>
    </source>
</evidence>
<dbReference type="Pfam" id="PF03446">
    <property type="entry name" value="NAD_binding_2"/>
    <property type="match status" value="1"/>
</dbReference>
<dbReference type="EC" id="1.1.1.60" evidence="4"/>
<evidence type="ECO:0000256" key="1">
    <source>
        <dbReference type="ARBA" id="ARBA00023002"/>
    </source>
</evidence>
<dbReference type="AlphaFoldDB" id="A0A7K0D7A5"/>
<dbReference type="Gene3D" id="3.40.50.720">
    <property type="entry name" value="NAD(P)-binding Rossmann-like Domain"/>
    <property type="match status" value="1"/>
</dbReference>
<evidence type="ECO:0000313" key="5">
    <source>
        <dbReference type="Proteomes" id="UP000438448"/>
    </source>
</evidence>
<dbReference type="RefSeq" id="WP_153412458.1">
    <property type="nucleotide sequence ID" value="NZ_WEGK01000010.1"/>
</dbReference>
<dbReference type="PANTHER" id="PTHR22981:SF7">
    <property type="entry name" value="3-HYDROXYISOBUTYRATE DEHYDROGENASE, MITOCHONDRIAL"/>
    <property type="match status" value="1"/>
</dbReference>
<keyword evidence="5" id="KW-1185">Reference proteome</keyword>
<name>A0A7K0D7A5_9NOCA</name>
<protein>
    <submittedName>
        <fullName evidence="4">2-hydroxy-3-oxopropionate reductase</fullName>
        <ecNumber evidence="4">1.1.1.60</ecNumber>
    </submittedName>
</protein>
<comment type="caution">
    <text evidence="4">The sequence shown here is derived from an EMBL/GenBank/DDBJ whole genome shotgun (WGS) entry which is preliminary data.</text>
</comment>
<dbReference type="GO" id="GO:0016054">
    <property type="term" value="P:organic acid catabolic process"/>
    <property type="evidence" value="ECO:0007669"/>
    <property type="project" value="UniProtKB-ARBA"/>
</dbReference>
<dbReference type="OrthoDB" id="3185659at2"/>
<evidence type="ECO:0000256" key="2">
    <source>
        <dbReference type="ARBA" id="ARBA00023027"/>
    </source>
</evidence>
<dbReference type="InterPro" id="IPR036291">
    <property type="entry name" value="NAD(P)-bd_dom_sf"/>
</dbReference>
<proteinExistence type="predicted"/>
<evidence type="ECO:0000259" key="3">
    <source>
        <dbReference type="Pfam" id="PF03446"/>
    </source>
</evidence>
<dbReference type="SUPFAM" id="SSF51735">
    <property type="entry name" value="NAD(P)-binding Rossmann-fold domains"/>
    <property type="match status" value="1"/>
</dbReference>
<dbReference type="GO" id="GO:0008679">
    <property type="term" value="F:2-hydroxy-3-oxopropionate reductase activity"/>
    <property type="evidence" value="ECO:0007669"/>
    <property type="project" value="UniProtKB-EC"/>
</dbReference>
<accession>A0A7K0D7A5</accession>
<dbReference type="PANTHER" id="PTHR22981">
    <property type="entry name" value="3-HYDROXYISOBUTYRATE DEHYDROGENASE-RELATED"/>
    <property type="match status" value="1"/>
</dbReference>
<dbReference type="InterPro" id="IPR002204">
    <property type="entry name" value="3-OH-isobutyrate_DH-rel_CS"/>
</dbReference>
<gene>
    <name evidence="4" type="primary">garR_4</name>
    <name evidence="4" type="ORF">NRB20_47000</name>
</gene>
<feature type="domain" description="6-phosphogluconate dehydrogenase NADP-binding" evidence="3">
    <location>
        <begin position="2"/>
        <end position="130"/>
    </location>
</feature>
<sequence length="137" mass="13890">MTIGFIGLGHMGFPMARRLADAGHQLVVYDTRAEILDAATAFGATAASSARDVADRAETVLASLPSLQASADVATGADGVVHGSRIRRFVDLSTVGSAVAQRNQRQLGSRGITALDAPVSGGVAGATNGTCARGNPR</sequence>
<dbReference type="GO" id="GO:0050661">
    <property type="term" value="F:NADP binding"/>
    <property type="evidence" value="ECO:0007669"/>
    <property type="project" value="InterPro"/>
</dbReference>
<keyword evidence="1 4" id="KW-0560">Oxidoreductase</keyword>
<dbReference type="InterPro" id="IPR006115">
    <property type="entry name" value="6PGDH_NADP-bd"/>
</dbReference>
<keyword evidence="2" id="KW-0520">NAD</keyword>
<organism evidence="4 5">
    <name type="scientific">Nocardia macrotermitis</name>
    <dbReference type="NCBI Taxonomy" id="2585198"/>
    <lineage>
        <taxon>Bacteria</taxon>
        <taxon>Bacillati</taxon>
        <taxon>Actinomycetota</taxon>
        <taxon>Actinomycetes</taxon>
        <taxon>Mycobacteriales</taxon>
        <taxon>Nocardiaceae</taxon>
        <taxon>Nocardia</taxon>
    </lineage>
</organism>
<reference evidence="4 5" key="1">
    <citation type="submission" date="2019-10" db="EMBL/GenBank/DDBJ databases">
        <title>Nocardia macrotermitis sp. nov. and Nocardia aurantia sp. nov., isolated from the gut of fungus growing-termite Macrotermes natalensis.</title>
        <authorList>
            <person name="Benndorf R."/>
            <person name="Schwitalla J."/>
            <person name="Martin K."/>
            <person name="De Beer W."/>
            <person name="Kaster A.-K."/>
            <person name="Vollmers J."/>
            <person name="Poulsen M."/>
            <person name="Beemelmanns C."/>
        </authorList>
    </citation>
    <scope>NUCLEOTIDE SEQUENCE [LARGE SCALE GENOMIC DNA]</scope>
    <source>
        <strain evidence="4 5">RB20</strain>
    </source>
</reference>
<dbReference type="PROSITE" id="PS00895">
    <property type="entry name" value="3_HYDROXYISOBUT_DH"/>
    <property type="match status" value="1"/>
</dbReference>
<dbReference type="EMBL" id="WEGK01000010">
    <property type="protein sequence ID" value="MQY21587.1"/>
    <property type="molecule type" value="Genomic_DNA"/>
</dbReference>
<dbReference type="Proteomes" id="UP000438448">
    <property type="component" value="Unassembled WGS sequence"/>
</dbReference>